<dbReference type="FunFam" id="2.60.40.2030:FF:000013">
    <property type="entry name" value="Adhesion G-protein coupled receptor V1"/>
    <property type="match status" value="1"/>
</dbReference>
<evidence type="ECO:0000256" key="18">
    <source>
        <dbReference type="ARBA" id="ARBA00070037"/>
    </source>
</evidence>
<dbReference type="InterPro" id="IPR000832">
    <property type="entry name" value="GPCR_2_secretin-like"/>
</dbReference>
<sequence length="6028" mass="656521">MSCGDLAKGMPAVLALAGLVLMLLTPSVRSESAELRFQGQTQFVVNESSRAIVRLVVERVGDPVNVTALVLLQGEDTGDFEATTAAAFLLSSESSKTIFIAVRDDDIPEADETFVFNLRLQTSLITVEEPRGRSQYVPLTLLREKGTYGTVTVNFEIFGGPNPASEDLSPDMGNITIPPGRAVVVFSIMIQDDKLPEDDEIFTVRLTEAAGGALLNPNRSSVQIKVSRNDAPIRFSKPTLVVPENIGVISLSVTRGRTEDGLLIGSDDRTVSVAYAVITGNGAASATPLADFVDLQSERMVVFPPGVHETELRFSIKDDNIPEIAESFQVVLLEETLLGDAVLMSPSVAQVTIEPNDKPYGVLSISPSPIHYHIINEDLTPIYEGIIIVRNGGTHGAVSVRWNITRNSTDRTPVSADLNPVSGTLRFAEGQMNAVLPLNITQDNLPEEAEAFVLRLIPESVQGGAEVDEPMEMVFFIQDSDDVYGQFGFHPRENQSIQSQPDGRFLSLSFLRQGGTMGEIQLTLTALYIPARPLDPSRARDGVLNGTSVNSVLFSSGQSRAQLILPIRNDAFLQNGARFLIQLDSVQLVNISPQIPSVSPRFGGALNISLIITPDIANGEIGFTSNQTVVALEPEDSNTSLITLQLRRDGTDGQAVVFWSLRPAGENKEDVTEGDISPFTGSVKFLSGQSEAVINITVMADNIPEINETVILTLDRVETARFVVYFGTNVDNQILKPGFTSREIVILENDDPGGVFEFSPVSKGPWFINEGETVELRVIREQGQLLNQLIRYTVIPSGTAQFYGATGILEFQPGEREVMVALVAKPDGIPELDETFSVVLSSHSTPASRLGNRRQVNITVRKSDDPFGVIEFIQPNLDFTINESKAMDPQSASYPIGRSRGRFGNVSVFWILEPTYSGDINPVQGEIVFAEGEYMKNLTLFSMPDEIPEKTENFTITLLNTTGGARLGNILRASLSIRENDDPIYFAEPVVQRVLEGGVVNFTILRAGLGNFITTVKYHFEYGDTSPGDFTPLSNNSVLVFDYGEWMKNISVAAVDDDIPETDEPFYIILFNTTVVIEANDDANGIFSLDSTQKPVEEGRTNNFYVLRDRGHFGNVTLYWQLFANDTPLEPHQEFLNTSGSTVFRTGEKTKPIVLEAISDKLPEFNEFYELRLMNISGGYPGEGGKLAEKNLNASVLIPFNDDPFGVFAIAPESLEREVAEDVLSVSDMLDVTSFTILRQQGTFGDVRVAWEILSGAFPHGLPPMEDLILMASFPQAIELRPHARRRHAGTDAFFFSGLPGAYGSISADTHMQVPQNLANFTLSVWLMPRPNTDGFIVSKGNGNGTIYYGVQVQTNESHVTVMLHYTTIGSNSTQVARATANKFVEDNTWVHIVIAVEDGIIEFYLDGSPMPGGIKSLKGEAIVNDAAPVRIGSNPDGEQRFTGLLQDLRLYSSWLNRSEIHELHNQPAKNDLHNVSGYLTYRQEEKLKSFLVEISEEGSMISCVVERTRGALDHVYVNYTVTQVDSPADSSNVSDFANATGSIHFLPGQRSEVLNLLVLNDDLPEVNEHFRVKLVSAESGDGKRGSTPTSGASIDPSNAINNITVKASDHPYGLLQFQTTPVPVGMIRPALEEAHVTVREEAGVVSLLVARAQGLLGRVMVGYRTSPFTAAGSEDYEDTEGFLDFLPGERFKYINVTIIDNLVPELDKIFRVELYNPNGGANLGAAARIIVTIAASDEAHGVFQFSADSLTVNGTEPEEGRSTVVLQVIRTFGALSNVTVYWEADGNSDGELVYRSGTVTFEVGQTVGSIYLLISQDDIPELDKSFKIRLSNVSHGRLGKETTATLTVLASDDPYGLFAFSDSNRPIRVPEANAVITLTIQRRKGLMGRVRVSYRTLRDTDAAPYSTPGVGRASAGNDFVPVVESVIFSANQSEVNVTLRVLDDEEPERAESVFLELVSVTLVEGLQPRPVAFSPRLGPRNTTIAQIIIEASDDAFGVLQLSSPAVSVPEYYTGPIINVTRIGGIFADVSVKFRAVPLTARVGEDYSVASSDVVLLEGESSKPVPILIINDVVPELEETFRIELLNQTTGGALLGDLTQAIITILPSDDPYGSFVFQAAPITIEEPAVNAFEVSLPIVRNAGTIGDVDVQWRATVNGRPATGDLRPLSGEVRFAPGETLKTLKVEVLADDVPEIEEIIKVELVGATNGGNIGAEKVVDIIVPANDNPYGTVYFEQAVYRVQEPLEGIYIANITVRRSGGTFGMLEIIYSTSEVDIVSNALREGRDFLVYYDSRLAGVPSNALRRPINITTDTNVLNLCAAFCLRERACQAFSFTNASRASCFWVTSGARQLSPSPQTFTYLKNTTAAASLFSSQAAAGSDYISMTAQTATMLDRSGVANLTVPILTDSLPEVDESFMIKILSVSLVNITATTKNLPTIQQPDSALVTIGMNGDAFGIFLLYSINPNATQDGMYLEVREEPKTTVLLVIERRGGSMGQVTVEWKYVGGSATPNADFNGTGETLIFAEGDVKKTLEFVITDDMEPEDNETLQIGLVRTEGGSRILPSSDTVTVLILANDNAAGVVGFHTASRSVIAREGGSLSLLVERTAPAIGNVTVEWRIEGPRVSMTFTDTSGTLYFSEGMLNNTIVLRLLEDTTPEEREEYRVILSNIQTKGVTQTGMAALSAQGREAVVSIEASDEPFGLLSIAPSSLKVTTDEKDTTIRIYINREFGASGAVNISYETVQGSLQDLRQTEGALAQPGLDYRHVSSSVIMQDGQTSVSIPITILDDDIPELQEFFLVNITSAVLITTLPTAPKLDTEGLVAEISINANDGIRGIIGWQNIDYVVNETIGVLTLVAYRDAGTYGNVSLFFYAQNLEAQLGLDFNATPSMIHFVDGERHKFIEVQILDDAIPEGDETFQLILANPSAGLQLGENTTATVTILANDDGRGIISFNNSEHFLLREPTSMSGLGESVATLYIIRDPPQGVFGTVTVQFTITDVNGSLYTDDLTPSSGFVVLEDGIRFKTLEIWAVLDAEPEMNETFTVTLSNPTGGARLGDSLQTFITVLQNQAPLGLFRISPSLNRTLDTLTMEEHSGTVFLTVSRSNGLESAVSVEWETWSGTAFGMRGEQPVLAVYQSIRDGLASVWCAVPNEDSALVLRLLKGPSQNQAVLYKWQGVLVPVEADLNLTQEQTLTVDSFSVKYFSTELQQYLLASSKIFVWAGGLFSLHQSLDLQDITTAVPFRRGSSNLQHLAVCRNRTSSACLIYQWSNGRYQNPQTLAVSAQVKQVESFQMGGDTFLLIVTEGPSSKCEVFLWGSQQNFFQQTQSIPFPGLFSVHPFTPPSGISHLLLAGLNGSALYSWRSDLRQFAEVLKSPSAQEFLYLLVPSLNSTKSHVVATGESNSVVYELTSVSNQSDFIPNSGELFFQPGVRELEIAVNVIDDDVPEEEEHFRVSLKNPKGGAEIGFRGQVTMFIPANDDAYGIIGFAQVTFSESQAVATISLNVLADDMPELAEQVAIVLTKVTTIGITDPSRGAMIEPQRSQANLTIRANGSPYGVIGWHLDSQYFITPEPQKSPSNITLSIVRDQGASRDVLVYYTTKAALHFPPVNQATEGTDYVAKEATIIMKENATVVLVSITILPDDVPELAETFLVNITKVELLGGDTGAAQPSVRRPGLEIAEVTIQENDDPRGVLTFNVSKDVSGAVQAFEVPSPGNILRMAVMRMAGRTGRLVLYWETQTVTAGTEDFSPSSGNLTFQDGQAVAYIEITIIDDAIVESTETFMVKLVQVIGGARLGDETSVVISIPANDSPFGRFGFEELMVSVSEPQFLNDPASIATLTVVRSSGGEGVVHLIWLLQEEGRDDLSPRNGTLIFNGTESKKTLVIQALADAVLEGEERFTIQLLSPKNEPVIDPVRGVATVVIQADMGALGTVGIADSSRSVLIGEPRNNYNGTALVSLVRGPGIFGEIEIFWNITTAADREFEETSGKVVMKDRQSAATIQLKALDDEIPEERRVYQLKLSSLTPGSAISPDRQFATITMAASDLPHGLFSFSQASLRATEEDRAVNVTIVRSMGLFGSVWVSYHTEGRTAISGQDFGQSSGRLLFRPEESSRVITLTILDDDLPEGPEEFFLNITLVELLNASSMDFTVREYGLQIDQPPAIGNLSSLMVIIQKNDNAEGILEFDPKYVNITVEEDVGSLSIPVLRRVGSYGQVTAEFISKGLTAQPDLDYILLNGSVTFKHGQTLNYINVSIVDDTESEFNEIFELQLTGATGGAILGAQLIARITIAKSDSPNGVVRFINQSAITIPNPNSTLRLTLFVQRADGLLGDATVMWQILGPNSNEVLPSVNTDIGEPVNGTFSFRDGEGGVRSIELKILPHGEVEVTEKFIVMLSILSGEMGVDPRAGSVTLTIEKFGDPNGIVQFTEQDLKERIYSEPSDSEGPLKISLLITRREGVMGNITVFWEIISDADTSGDFAALQGSVTILAGQRVAEMVLTLLPDSVPELEETYILRLISVEGGAELDTNRSSTRLKVRANDEPHGVFVLYSQNQSVVVNVADRSRHLIISVNRLAGAFGNASVGYRIGFTTPGQSFTEDTITGKILVKDGEREASVRVPFSSQVFFSTGFNFSVELTDVTLIGPLLGSPPRIQLESKLAVVSVPEVAANAEVGFASLALLVSDIESGQCEALVTRTGLYGNVTVRWSSGFPPGQTPAGYQPGDISPRSGTVMLAHGQRSEVISLNAVNNMSVVTAHAVYLTSVESESPGGARLRTGYTVAEVEPLGLYQFRTDSRQLVIEEDVQTITLYVQRLYGFRSNRSSISYKTWPGTAQPNKDFTSVADGQLLFDSRQTSAAIRLSILDDSLTEPDEDFYVNLTSVQVLSASLPSIEAQPRIVSQNSVAKVTIRANDVVSGFLSIGPAIIRVSEDSQEGAPQQKLALRVRRSLGLTGVVSAKIRAYAGLKTSEVDAAQFHREHNGTWALEGEDFALETQTVTLLEGQNEVEVSVLILNDQEPEGQEAFFIYLSEAEGGAQIVSVPDELGFTSFAKIIILGSDLQNGIVGFSLSSRSGQILDEDSENRTAILFLERQENRAFEDVLVFWRVTFSTTVHSVVSQGVNLTRELQQTSGTSVCRKGEVLCALRLEVRPDKDPEYEVWFLVEVYKVGEGATINQTARFANVTMLESDDPRGLVYFAQGSRLPVVNLKDTSISLQVYRDASTASAISVKYRMQELQKAESIGPNLIWPAVAGQDFVMAEGTLTFEIGQRSAGLDVALTPNIGSSNPTPKRFRVALSDATGGARVHPEFGMANITLVSDSEAQAVWALLDQLHQPLNETIINRVLQGLINKVSKDITPEQLTAVLDALNKILNDAEQIPLKDSSRGLTYDLLCAMANPTRADTRGLSQLAEVAERFAFSLLTDVACGAEGKRGTTVLDTCPYFTIAAHHWYPTQINGHTYTGKNSDTFTLPETLLEVPALPADSMAPSACRKVHFTEYNTEHWFLTNTKASALNDKVFSVSLHGRGSKPLVDGQEVVYRIHTPDRRGKPLQSLCLLWNQAAESWLSDGQFCRVVDDSQNFVECACTHLSVYTAYAETSSLASFNEAFYAAGFICISGFALAVVSHVLCSRFLMFAAKLLTHMMVACLGTQTKHVGKPKNFSKPLDSNVHGCTRLDSICFLVSAFRGRMFSEDSCAALGLFFHYFHLSQFSWMLIQAINFWQILVMNDEHTERRYLLYFLLSWGLPALVIIILVVVLLGGFGWSIHSVYGLVQGDMCFIPNVYAALCTAALVPLICLVGVLVIFIHAYQVTQQWKAYDDVYRGRTNSSEVPMMLYLFALVSLVCLWAGLHMSYRYLWMLILLVIFNIFLGLYVFSVYFIMHNQLFWPAKATYTVEMNGHGSPDSMYQSTGAATVGGGEISKSTQNLISAMEEISADWERASLRPSSQPSSVFKQSPQDETYITEGGFINTTLVQDEESQEFDDLIFALKTGSGLNASDNESVHGSHDGGSVANSQIVELRRIPIADTHL</sequence>
<dbReference type="FunFam" id="2.60.40.2030:FF:000023">
    <property type="entry name" value="Adhesion G protein-coupled receptor V1"/>
    <property type="match status" value="1"/>
</dbReference>
<feature type="transmembrane region" description="Helical" evidence="21">
    <location>
        <begin position="5831"/>
        <end position="5848"/>
    </location>
</feature>
<comment type="caution">
    <text evidence="25">The sequence shown here is derived from an EMBL/GenBank/DDBJ whole genome shotgun (WGS) entry which is preliminary data.</text>
</comment>
<feature type="transmembrane region" description="Helical" evidence="21">
    <location>
        <begin position="5782"/>
        <end position="5804"/>
    </location>
</feature>
<feature type="transmembrane region" description="Helical" evidence="21">
    <location>
        <begin position="5734"/>
        <end position="5762"/>
    </location>
</feature>
<dbReference type="SMART" id="SM00237">
    <property type="entry name" value="Calx_beta"/>
    <property type="match status" value="20"/>
</dbReference>
<evidence type="ECO:0000313" key="26">
    <source>
        <dbReference type="Proteomes" id="UP000290572"/>
    </source>
</evidence>
<evidence type="ECO:0000259" key="23">
    <source>
        <dbReference type="PROSITE" id="PS50221"/>
    </source>
</evidence>
<evidence type="ECO:0000256" key="16">
    <source>
        <dbReference type="ARBA" id="ARBA00023224"/>
    </source>
</evidence>
<evidence type="ECO:0000256" key="7">
    <source>
        <dbReference type="ARBA" id="ARBA00022729"/>
    </source>
</evidence>
<evidence type="ECO:0000256" key="6">
    <source>
        <dbReference type="ARBA" id="ARBA00022692"/>
    </source>
</evidence>
<dbReference type="InterPro" id="IPR017981">
    <property type="entry name" value="GPCR_2-like_7TM"/>
</dbReference>
<dbReference type="FunFam" id="2.60.40.2030:FF:000031">
    <property type="entry name" value="Adhesion G protein-coupled receptor V1"/>
    <property type="match status" value="1"/>
</dbReference>
<organism evidence="25 26">
    <name type="scientific">Labeo rohita</name>
    <name type="common">Indian major carp</name>
    <name type="synonym">Cyprinus rohita</name>
    <dbReference type="NCBI Taxonomy" id="84645"/>
    <lineage>
        <taxon>Eukaryota</taxon>
        <taxon>Metazoa</taxon>
        <taxon>Chordata</taxon>
        <taxon>Craniata</taxon>
        <taxon>Vertebrata</taxon>
        <taxon>Euteleostomi</taxon>
        <taxon>Actinopterygii</taxon>
        <taxon>Neopterygii</taxon>
        <taxon>Teleostei</taxon>
        <taxon>Ostariophysi</taxon>
        <taxon>Cypriniformes</taxon>
        <taxon>Cyprinidae</taxon>
        <taxon>Labeoninae</taxon>
        <taxon>Labeonini</taxon>
        <taxon>Labeo</taxon>
    </lineage>
</organism>
<dbReference type="Pfam" id="PF13385">
    <property type="entry name" value="Laminin_G_3"/>
    <property type="match status" value="1"/>
</dbReference>
<keyword evidence="26" id="KW-1185">Reference proteome</keyword>
<feature type="domain" description="G-protein coupled receptors family 2 profile 2" evidence="24">
    <location>
        <begin position="5610"/>
        <end position="5880"/>
    </location>
</feature>
<dbReference type="FunFam" id="2.60.40.2030:FF:000028">
    <property type="entry name" value="Adhesion G-protein coupled receptor V1"/>
    <property type="match status" value="1"/>
</dbReference>
<dbReference type="InterPro" id="IPR026919">
    <property type="entry name" value="ADGRV1"/>
</dbReference>
<dbReference type="FunFam" id="2.60.40.2030:FF:000007">
    <property type="entry name" value="Adhesion G-protein coupled receptor V1"/>
    <property type="match status" value="5"/>
</dbReference>
<feature type="domain" description="GAIN-B" evidence="23">
    <location>
        <begin position="5441"/>
        <end position="5601"/>
    </location>
</feature>
<evidence type="ECO:0000256" key="20">
    <source>
        <dbReference type="ARBA" id="ARBA00083929"/>
    </source>
</evidence>
<dbReference type="GO" id="GO:0001917">
    <property type="term" value="C:photoreceptor inner segment"/>
    <property type="evidence" value="ECO:0007669"/>
    <property type="project" value="UniProtKB-SubCell"/>
</dbReference>
<dbReference type="PROSITE" id="PS50912">
    <property type="entry name" value="EAR"/>
    <property type="match status" value="3"/>
</dbReference>
<dbReference type="Gene3D" id="2.60.220.50">
    <property type="match status" value="1"/>
</dbReference>
<keyword evidence="14" id="KW-1015">Disulfide bond</keyword>
<dbReference type="PANTHER" id="PTHR46682:SF1">
    <property type="entry name" value="ADHESION G-PROTEIN COUPLED RECEPTOR V1"/>
    <property type="match status" value="1"/>
</dbReference>
<keyword evidence="15 25" id="KW-0675">Receptor</keyword>
<evidence type="ECO:0000256" key="11">
    <source>
        <dbReference type="ARBA" id="ARBA00022989"/>
    </source>
</evidence>
<dbReference type="PANTHER" id="PTHR46682">
    <property type="entry name" value="ADHESION G-PROTEIN COUPLED RECEPTOR V1"/>
    <property type="match status" value="1"/>
</dbReference>
<dbReference type="GO" id="GO:0005737">
    <property type="term" value="C:cytoplasm"/>
    <property type="evidence" value="ECO:0007669"/>
    <property type="project" value="TreeGrafter"/>
</dbReference>
<dbReference type="Gene3D" id="2.60.120.200">
    <property type="match status" value="1"/>
</dbReference>
<dbReference type="PROSITE" id="PS50221">
    <property type="entry name" value="GAIN_B"/>
    <property type="match status" value="1"/>
</dbReference>
<keyword evidence="5" id="KW-1003">Cell membrane</keyword>
<dbReference type="SUPFAM" id="SSF49899">
    <property type="entry name" value="Concanavalin A-like lectins/glucanases"/>
    <property type="match status" value="1"/>
</dbReference>
<feature type="transmembrane region" description="Helical" evidence="21">
    <location>
        <begin position="5606"/>
        <end position="5633"/>
    </location>
</feature>
<dbReference type="FunFam" id="2.60.40.2030:FF:000021">
    <property type="entry name" value="Adhesion G protein-coupled receptor V1"/>
    <property type="match status" value="1"/>
</dbReference>
<evidence type="ECO:0000256" key="8">
    <source>
        <dbReference type="ARBA" id="ARBA00022737"/>
    </source>
</evidence>
<dbReference type="InterPro" id="IPR006558">
    <property type="entry name" value="LamG-like"/>
</dbReference>
<dbReference type="InterPro" id="IPR057244">
    <property type="entry name" value="GAIN_B"/>
</dbReference>
<evidence type="ECO:0000256" key="15">
    <source>
        <dbReference type="ARBA" id="ARBA00023170"/>
    </source>
</evidence>
<dbReference type="Gene3D" id="1.20.1070.10">
    <property type="entry name" value="Rhodopsin 7-helix transmembrane proteins"/>
    <property type="match status" value="1"/>
</dbReference>
<comment type="similarity">
    <text evidence="4">Belongs to the G-protein coupled receptor 2 family. Adhesion G-protein coupled receptor (ADGR) subfamily.</text>
</comment>
<evidence type="ECO:0000256" key="5">
    <source>
        <dbReference type="ARBA" id="ARBA00022475"/>
    </source>
</evidence>
<dbReference type="GO" id="GO:0007601">
    <property type="term" value="P:visual perception"/>
    <property type="evidence" value="ECO:0007669"/>
    <property type="project" value="TreeGrafter"/>
</dbReference>
<evidence type="ECO:0000259" key="24">
    <source>
        <dbReference type="PROSITE" id="PS50261"/>
    </source>
</evidence>
<protein>
    <recommendedName>
        <fullName evidence="18">Adhesion G-protein coupled receptor V1</fullName>
    </recommendedName>
    <alternativeName>
        <fullName evidence="20">G-protein coupled receptor 98</fullName>
    </alternativeName>
    <alternativeName>
        <fullName evidence="19">Very large G-protein coupled receptor 1</fullName>
    </alternativeName>
</protein>
<dbReference type="InterPro" id="IPR003644">
    <property type="entry name" value="Calx_beta"/>
</dbReference>
<dbReference type="InterPro" id="IPR009039">
    <property type="entry name" value="EAR"/>
</dbReference>
<dbReference type="InterPro" id="IPR013320">
    <property type="entry name" value="ConA-like_dom_sf"/>
</dbReference>
<dbReference type="FunFam" id="2.60.40.2030:FF:000009">
    <property type="entry name" value="adhesion G-protein coupled receptor V1"/>
    <property type="match status" value="2"/>
</dbReference>
<comment type="subcellular location">
    <subcellularLocation>
        <location evidence="3">Cell membrane</location>
        <topology evidence="3">Multi-pass membrane protein</topology>
    </subcellularLocation>
    <subcellularLocation>
        <location evidence="1">Cell projection</location>
        <location evidence="1">Stereocilium membrane</location>
    </subcellularLocation>
    <subcellularLocation>
        <location evidence="2">Photoreceptor inner segment</location>
    </subcellularLocation>
</comment>
<keyword evidence="12" id="KW-0297">G-protein coupled receptor</keyword>
<evidence type="ECO:0000256" key="17">
    <source>
        <dbReference type="ARBA" id="ARBA00023273"/>
    </source>
</evidence>
<keyword evidence="9" id="KW-0378">Hydrolase</keyword>
<dbReference type="SUPFAM" id="SSF141072">
    <property type="entry name" value="CalX-like"/>
    <property type="match status" value="36"/>
</dbReference>
<dbReference type="GO" id="GO:0007166">
    <property type="term" value="P:cell surface receptor signaling pathway"/>
    <property type="evidence" value="ECO:0007669"/>
    <property type="project" value="InterPro"/>
</dbReference>
<dbReference type="GO" id="GO:0004930">
    <property type="term" value="F:G protein-coupled receptor activity"/>
    <property type="evidence" value="ECO:0007669"/>
    <property type="project" value="UniProtKB-KW"/>
</dbReference>
<accession>A0A498MRT4</accession>
<dbReference type="InterPro" id="IPR046338">
    <property type="entry name" value="GAIN_dom_sf"/>
</dbReference>
<dbReference type="FunFam" id="2.60.40.2030:FF:000020">
    <property type="entry name" value="Adhesion G protein-coupled receptor V1"/>
    <property type="match status" value="1"/>
</dbReference>
<dbReference type="GO" id="GO:0001965">
    <property type="term" value="F:G-protein alpha-subunit binding"/>
    <property type="evidence" value="ECO:0007669"/>
    <property type="project" value="TreeGrafter"/>
</dbReference>
<evidence type="ECO:0000256" key="1">
    <source>
        <dbReference type="ARBA" id="ARBA00004289"/>
    </source>
</evidence>
<dbReference type="GO" id="GO:0016787">
    <property type="term" value="F:hydrolase activity"/>
    <property type="evidence" value="ECO:0007669"/>
    <property type="project" value="UniProtKB-KW"/>
</dbReference>
<evidence type="ECO:0000256" key="4">
    <source>
        <dbReference type="ARBA" id="ARBA00007343"/>
    </source>
</evidence>
<dbReference type="GO" id="GO:0010855">
    <property type="term" value="F:adenylate cyclase inhibitor activity"/>
    <property type="evidence" value="ECO:0007669"/>
    <property type="project" value="TreeGrafter"/>
</dbReference>
<keyword evidence="10" id="KW-0106">Calcium</keyword>
<dbReference type="GO" id="GO:0007605">
    <property type="term" value="P:sensory perception of sound"/>
    <property type="evidence" value="ECO:0007669"/>
    <property type="project" value="TreeGrafter"/>
</dbReference>
<evidence type="ECO:0000256" key="10">
    <source>
        <dbReference type="ARBA" id="ARBA00022837"/>
    </source>
</evidence>
<keyword evidence="11 21" id="KW-1133">Transmembrane helix</keyword>
<evidence type="ECO:0000256" key="21">
    <source>
        <dbReference type="SAM" id="Phobius"/>
    </source>
</evidence>
<evidence type="ECO:0000256" key="3">
    <source>
        <dbReference type="ARBA" id="ARBA00004651"/>
    </source>
</evidence>
<keyword evidence="8" id="KW-0677">Repeat</keyword>
<evidence type="ECO:0000256" key="2">
    <source>
        <dbReference type="ARBA" id="ARBA00004437"/>
    </source>
</evidence>
<evidence type="ECO:0000256" key="22">
    <source>
        <dbReference type="SAM" id="SignalP"/>
    </source>
</evidence>
<keyword evidence="6 21" id="KW-0812">Transmembrane</keyword>
<reference evidence="25 26" key="1">
    <citation type="submission" date="2018-03" db="EMBL/GenBank/DDBJ databases">
        <title>Draft genome sequence of Rohu Carp (Labeo rohita).</title>
        <authorList>
            <person name="Das P."/>
            <person name="Kushwaha B."/>
            <person name="Joshi C.G."/>
            <person name="Kumar D."/>
            <person name="Nagpure N.S."/>
            <person name="Sahoo L."/>
            <person name="Das S.P."/>
            <person name="Bit A."/>
            <person name="Patnaik S."/>
            <person name="Meher P.K."/>
            <person name="Jayasankar P."/>
            <person name="Koringa P.G."/>
            <person name="Patel N.V."/>
            <person name="Hinsu A.T."/>
            <person name="Kumar R."/>
            <person name="Pandey M."/>
            <person name="Agarwal S."/>
            <person name="Srivastava S."/>
            <person name="Singh M."/>
            <person name="Iquebal M.A."/>
            <person name="Jaiswal S."/>
            <person name="Angadi U.B."/>
            <person name="Kumar N."/>
            <person name="Raza M."/>
            <person name="Shah T.M."/>
            <person name="Rai A."/>
            <person name="Jena J.K."/>
        </authorList>
    </citation>
    <scope>NUCLEOTIDE SEQUENCE [LARGE SCALE GENOMIC DNA]</scope>
    <source>
        <strain evidence="25">DASCIFA01</strain>
        <tissue evidence="25">Testis</tissue>
    </source>
</reference>
<feature type="chain" id="PRO_5019790606" description="Adhesion G-protein coupled receptor V1" evidence="22">
    <location>
        <begin position="31"/>
        <end position="6028"/>
    </location>
</feature>
<evidence type="ECO:0000256" key="13">
    <source>
        <dbReference type="ARBA" id="ARBA00023136"/>
    </source>
</evidence>
<feature type="signal peptide" evidence="22">
    <location>
        <begin position="1"/>
        <end position="30"/>
    </location>
</feature>
<gene>
    <name evidence="25" type="ORF">ROHU_024403</name>
</gene>
<dbReference type="InterPro" id="IPR038081">
    <property type="entry name" value="CalX-like_sf"/>
</dbReference>
<dbReference type="GO" id="GO:0048513">
    <property type="term" value="P:animal organ development"/>
    <property type="evidence" value="ECO:0007669"/>
    <property type="project" value="UniProtKB-ARBA"/>
</dbReference>
<dbReference type="STRING" id="84645.A0A498MRT4"/>
<dbReference type="Gene3D" id="2.60.40.2030">
    <property type="match status" value="33"/>
</dbReference>
<evidence type="ECO:0000256" key="19">
    <source>
        <dbReference type="ARBA" id="ARBA00078072"/>
    </source>
</evidence>
<dbReference type="EMBL" id="QBIY01012619">
    <property type="protein sequence ID" value="RXN21226.1"/>
    <property type="molecule type" value="Genomic_DNA"/>
</dbReference>
<dbReference type="GO" id="GO:0071277">
    <property type="term" value="P:cellular response to calcium ion"/>
    <property type="evidence" value="ECO:0007669"/>
    <property type="project" value="TreeGrafter"/>
</dbReference>
<keyword evidence="7 22" id="KW-0732">Signal</keyword>
<dbReference type="FunFam" id="2.60.40.2030:FF:000017">
    <property type="entry name" value="Adhesion G protein-coupled receptor V1"/>
    <property type="match status" value="5"/>
</dbReference>
<evidence type="ECO:0000256" key="12">
    <source>
        <dbReference type="ARBA" id="ARBA00023040"/>
    </source>
</evidence>
<evidence type="ECO:0000256" key="14">
    <source>
        <dbReference type="ARBA" id="ARBA00023157"/>
    </source>
</evidence>
<dbReference type="SMART" id="SM00560">
    <property type="entry name" value="LamGL"/>
    <property type="match status" value="1"/>
</dbReference>
<evidence type="ECO:0000256" key="9">
    <source>
        <dbReference type="ARBA" id="ARBA00022801"/>
    </source>
</evidence>
<proteinExistence type="inferred from homology"/>
<name>A0A498MRT4_LABRO</name>
<dbReference type="Proteomes" id="UP000290572">
    <property type="component" value="Unassembled WGS sequence"/>
</dbReference>
<dbReference type="Pfam" id="PF00002">
    <property type="entry name" value="7tm_2"/>
    <property type="match status" value="1"/>
</dbReference>
<keyword evidence="17" id="KW-0966">Cell projection</keyword>
<dbReference type="PROSITE" id="PS50261">
    <property type="entry name" value="G_PROTEIN_RECEP_F2_4"/>
    <property type="match status" value="1"/>
</dbReference>
<dbReference type="GO" id="GO:0060171">
    <property type="term" value="C:stereocilium membrane"/>
    <property type="evidence" value="ECO:0007669"/>
    <property type="project" value="UniProtKB-SubCell"/>
</dbReference>
<keyword evidence="16" id="KW-0807">Transducer</keyword>
<evidence type="ECO:0000313" key="25">
    <source>
        <dbReference type="EMBL" id="RXN21226.1"/>
    </source>
</evidence>
<feature type="transmembrane region" description="Helical" evidence="21">
    <location>
        <begin position="5854"/>
        <end position="5878"/>
    </location>
</feature>
<dbReference type="FunFam" id="2.60.40.2030:FF:000048">
    <property type="entry name" value="Adhesion G-protein coupled receptor V1"/>
    <property type="match status" value="1"/>
</dbReference>
<dbReference type="Pfam" id="PF03160">
    <property type="entry name" value="Calx-beta"/>
    <property type="match status" value="33"/>
</dbReference>
<keyword evidence="13 21" id="KW-0472">Membrane</keyword>